<dbReference type="GO" id="GO:0042542">
    <property type="term" value="P:response to hydrogen peroxide"/>
    <property type="evidence" value="ECO:0007669"/>
    <property type="project" value="TreeGrafter"/>
</dbReference>
<evidence type="ECO:0000256" key="4">
    <source>
        <dbReference type="ARBA" id="ARBA00022723"/>
    </source>
</evidence>
<feature type="binding site" evidence="10">
    <location>
        <position position="69"/>
    </location>
    <ligand>
        <name>[4Fe-4S] cluster</name>
        <dbReference type="ChEBI" id="CHEBI:49883"/>
        <label>2</label>
    </ligand>
</feature>
<keyword evidence="5 9" id="KW-0560">Oxidoreductase</keyword>
<evidence type="ECO:0000256" key="8">
    <source>
        <dbReference type="ARBA" id="ARBA00048733"/>
    </source>
</evidence>
<evidence type="ECO:0000256" key="5">
    <source>
        <dbReference type="ARBA" id="ARBA00023002"/>
    </source>
</evidence>
<keyword evidence="7 9" id="KW-0411">Iron-sulfur</keyword>
<feature type="binding site" evidence="10">
    <location>
        <position position="47"/>
    </location>
    <ligand>
        <name>[4Fe-4S] cluster</name>
        <dbReference type="ChEBI" id="CHEBI:49883"/>
        <label>2</label>
    </ligand>
</feature>
<feature type="binding site" evidence="10">
    <location>
        <position position="38"/>
    </location>
    <ligand>
        <name>[4Fe-4S] cluster</name>
        <dbReference type="ChEBI" id="CHEBI:49883"/>
        <label>1</label>
        <note>ligand shared between dimeric partners</note>
    </ligand>
</feature>
<dbReference type="EMBL" id="MELK01000048">
    <property type="protein sequence ID" value="OFW56134.1"/>
    <property type="molecule type" value="Genomic_DNA"/>
</dbReference>
<evidence type="ECO:0000256" key="2">
    <source>
        <dbReference type="ARBA" id="ARBA00022485"/>
    </source>
</evidence>
<proteinExistence type="predicted"/>
<sequence>MAEYEELTACEASLEMLKKAAEDGQETAFDRVKQQKGCAFGEAGSCCRICNMGPCRINPKKPDESRGVCGATMDTIVARNFARMVAGGSSAHSDHGRAVAETLVMAAKGEATDYEIKDRIKLLEVAADLDIEIGERSIEDIALEVGERCVGMFGQQEGELDFAQRAPEPRKEIWRQLGIFPRGIDREVVELMHRTSIGVDQDYENILLQASRCALSDGWGGSMIGTELQDIMFETPVPIESKVNLGVLKEDEVNIIVHGHEPLLSEMIVLATNLPEMQEKAKSMGAKGINLSGICCTANEILTRHGIPIAGNVLQQELALLTGAVEAMVVDVQCVYQGIGQIANCIHTDIITTSPKAKMPFAKHIEFHEDHALDIAKEIVSVAIDNYPKRGKVAIPDKTESLIAGFNHEYINYMLGGKFRASYRPLNDAVIDGRIRGVVGVVGCNNPRVKHDDINVRVVRELIANGCLVVMTGCAAQSVAKAGLMLPEVARDICPQGLWEVCEAVGIPPVLHLGSCVDNSRILIALTAMVNEGGLGDDISDLPAVGCAPEWMSEKAIAIGQYFVASGAAVVFGVSWPTTGSKNVTDLLFEKYNDIYKNSWHFEADPEKMVGKLLTLIDGKREALGISAKRERVLYDMAMRRELKI</sequence>
<comment type="catalytic activity">
    <reaction evidence="8 9">
        <text>CO + 2 oxidized [2Fe-2S]-[ferredoxin] + H2O = 2 reduced [2Fe-2S]-[ferredoxin] + CO2 + 2 H(+)</text>
        <dbReference type="Rhea" id="RHEA:21040"/>
        <dbReference type="Rhea" id="RHEA-COMP:10000"/>
        <dbReference type="Rhea" id="RHEA-COMP:10001"/>
        <dbReference type="ChEBI" id="CHEBI:15377"/>
        <dbReference type="ChEBI" id="CHEBI:15378"/>
        <dbReference type="ChEBI" id="CHEBI:16526"/>
        <dbReference type="ChEBI" id="CHEBI:17245"/>
        <dbReference type="ChEBI" id="CHEBI:33737"/>
        <dbReference type="ChEBI" id="CHEBI:33738"/>
        <dbReference type="EC" id="1.2.7.4"/>
    </reaction>
</comment>
<dbReference type="EC" id="1.2.7.4" evidence="9"/>
<dbReference type="GO" id="GO:0006091">
    <property type="term" value="P:generation of precursor metabolites and energy"/>
    <property type="evidence" value="ECO:0007669"/>
    <property type="project" value="InterPro"/>
</dbReference>
<feature type="binding site" evidence="10">
    <location>
        <position position="474"/>
    </location>
    <ligand>
        <name>[Ni-4Fe-4S] cluster</name>
        <dbReference type="ChEBI" id="CHEBI:47739"/>
    </ligand>
</feature>
<gene>
    <name evidence="11" type="ORF">A2Y75_03155</name>
</gene>
<name>A0A1F2WH12_9ACTN</name>
<dbReference type="PANTHER" id="PTHR30109:SF4">
    <property type="entry name" value="CARBON MONOXIDE DEHYDROGENASE"/>
    <property type="match status" value="1"/>
</dbReference>
<dbReference type="PANTHER" id="PTHR30109">
    <property type="entry name" value="HYDROXYLAMINE REDUCTASE"/>
    <property type="match status" value="1"/>
</dbReference>
<comment type="cofactor">
    <cofactor evidence="1">
        <name>[4Fe-4S] cluster</name>
        <dbReference type="ChEBI" id="CHEBI:49883"/>
    </cofactor>
</comment>
<dbReference type="InterPro" id="IPR004137">
    <property type="entry name" value="HCP/CODH"/>
</dbReference>
<keyword evidence="2 9" id="KW-0004">4Fe-4S</keyword>
<dbReference type="Proteomes" id="UP000177876">
    <property type="component" value="Unassembled WGS sequence"/>
</dbReference>
<feature type="binding site" evidence="10">
    <location>
        <position position="50"/>
    </location>
    <ligand>
        <name>[4Fe-4S] cluster</name>
        <dbReference type="ChEBI" id="CHEBI:49883"/>
        <label>2</label>
    </ligand>
</feature>
<dbReference type="GO" id="GO:0051539">
    <property type="term" value="F:4 iron, 4 sulfur cluster binding"/>
    <property type="evidence" value="ECO:0007669"/>
    <property type="project" value="UniProtKB-UniRule"/>
</dbReference>
<dbReference type="Gene3D" id="1.20.1270.30">
    <property type="match status" value="1"/>
</dbReference>
<feature type="binding site" evidence="10">
    <location>
        <position position="260"/>
    </location>
    <ligand>
        <name>[Ni-4Fe-4S] cluster</name>
        <dbReference type="ChEBI" id="CHEBI:47739"/>
    </ligand>
</feature>
<organism evidence="11 12">
    <name type="scientific">Candidatus Solincola sediminis</name>
    <dbReference type="NCBI Taxonomy" id="1797199"/>
    <lineage>
        <taxon>Bacteria</taxon>
        <taxon>Bacillati</taxon>
        <taxon>Actinomycetota</taxon>
        <taxon>Candidatus Geothermincolia</taxon>
        <taxon>Candidatus Geothermincolales</taxon>
        <taxon>Candidatus Geothermincolaceae</taxon>
        <taxon>Candidatus Solincola</taxon>
    </lineage>
</organism>
<dbReference type="GO" id="GO:0050418">
    <property type="term" value="F:hydroxylamine reductase activity"/>
    <property type="evidence" value="ECO:0007669"/>
    <property type="project" value="TreeGrafter"/>
</dbReference>
<accession>A0A1F2WH12</accession>
<dbReference type="PIRSF" id="PIRSF005023">
    <property type="entry name" value="CODH"/>
    <property type="match status" value="1"/>
</dbReference>
<feature type="binding site" evidence="10">
    <location>
        <position position="46"/>
    </location>
    <ligand>
        <name>[4Fe-4S] cluster</name>
        <dbReference type="ChEBI" id="CHEBI:49883"/>
        <label>1</label>
        <note>ligand shared between dimeric partners</note>
    </ligand>
</feature>
<dbReference type="InterPro" id="IPR010047">
    <property type="entry name" value="CODH"/>
</dbReference>
<evidence type="ECO:0000256" key="7">
    <source>
        <dbReference type="ARBA" id="ARBA00023014"/>
    </source>
</evidence>
<evidence type="ECO:0000313" key="12">
    <source>
        <dbReference type="Proteomes" id="UP000177876"/>
    </source>
</evidence>
<evidence type="ECO:0000256" key="9">
    <source>
        <dbReference type="PIRNR" id="PIRNR005023"/>
    </source>
</evidence>
<evidence type="ECO:0000256" key="6">
    <source>
        <dbReference type="ARBA" id="ARBA00023004"/>
    </source>
</evidence>
<dbReference type="InterPro" id="IPR016099">
    <property type="entry name" value="Prismane-like_a/b-sand"/>
</dbReference>
<evidence type="ECO:0000256" key="1">
    <source>
        <dbReference type="ARBA" id="ARBA00001966"/>
    </source>
</evidence>
<dbReference type="InterPro" id="IPR016101">
    <property type="entry name" value="CO_DH_a-bundle"/>
</dbReference>
<dbReference type="SUPFAM" id="SSF56821">
    <property type="entry name" value="Prismane protein-like"/>
    <property type="match status" value="1"/>
</dbReference>
<dbReference type="NCBIfam" id="TIGR01702">
    <property type="entry name" value="CO_DH_cata"/>
    <property type="match status" value="1"/>
</dbReference>
<feature type="binding site" evidence="10">
    <location>
        <position position="55"/>
    </location>
    <ligand>
        <name>[4Fe-4S] cluster</name>
        <dbReference type="ChEBI" id="CHEBI:49883"/>
        <label>2</label>
    </ligand>
</feature>
<feature type="binding site" evidence="10">
    <location>
        <position position="296"/>
    </location>
    <ligand>
        <name>[Ni-4Fe-4S] cluster</name>
        <dbReference type="ChEBI" id="CHEBI:47739"/>
    </ligand>
</feature>
<dbReference type="GO" id="GO:0016151">
    <property type="term" value="F:nickel cation binding"/>
    <property type="evidence" value="ECO:0007669"/>
    <property type="project" value="InterPro"/>
</dbReference>
<dbReference type="STRING" id="1797197.A2Y75_03155"/>
<feature type="binding site" evidence="10">
    <location>
        <position position="516"/>
    </location>
    <ligand>
        <name>[Ni-4Fe-4S] cluster</name>
        <dbReference type="ChEBI" id="CHEBI:47739"/>
    </ligand>
</feature>
<dbReference type="AlphaFoldDB" id="A0A1F2WH12"/>
<dbReference type="GO" id="GO:0043885">
    <property type="term" value="F:anaerobic carbon-monoxide dehydrogenase activity"/>
    <property type="evidence" value="ECO:0007669"/>
    <property type="project" value="UniProtKB-UniRule"/>
</dbReference>
<keyword evidence="3 10" id="KW-0533">Nickel</keyword>
<dbReference type="Gene3D" id="3.40.50.2030">
    <property type="match status" value="2"/>
</dbReference>
<protein>
    <recommendedName>
        <fullName evidence="9">Carbon monoxide dehydrogenase</fullName>
        <ecNumber evidence="9">1.2.7.4</ecNumber>
    </recommendedName>
</protein>
<keyword evidence="4 9" id="KW-0479">Metal-binding</keyword>
<dbReference type="Pfam" id="PF03063">
    <property type="entry name" value="Prismane"/>
    <property type="match status" value="1"/>
</dbReference>
<evidence type="ECO:0000256" key="10">
    <source>
        <dbReference type="PIRSR" id="PIRSR005023-1"/>
    </source>
</evidence>
<evidence type="ECO:0000256" key="3">
    <source>
        <dbReference type="ARBA" id="ARBA00022596"/>
    </source>
</evidence>
<dbReference type="InterPro" id="IPR011254">
    <property type="entry name" value="Prismane-like_sf"/>
</dbReference>
<keyword evidence="6 9" id="KW-0408">Iron</keyword>
<feature type="binding site" evidence="10">
    <location>
        <position position="444"/>
    </location>
    <ligand>
        <name>[Ni-4Fe-4S] cluster</name>
        <dbReference type="ChEBI" id="CHEBI:47739"/>
    </ligand>
</feature>
<reference evidence="11 12" key="1">
    <citation type="journal article" date="2016" name="Nat. Commun.">
        <title>Thousands of microbial genomes shed light on interconnected biogeochemical processes in an aquifer system.</title>
        <authorList>
            <person name="Anantharaman K."/>
            <person name="Brown C.T."/>
            <person name="Hug L.A."/>
            <person name="Sharon I."/>
            <person name="Castelle C.J."/>
            <person name="Probst A.J."/>
            <person name="Thomas B.C."/>
            <person name="Singh A."/>
            <person name="Wilkins M.J."/>
            <person name="Karaoz U."/>
            <person name="Brodie E.L."/>
            <person name="Williams K.H."/>
            <person name="Hubbard S.S."/>
            <person name="Banfield J.F."/>
        </authorList>
    </citation>
    <scope>NUCLEOTIDE SEQUENCE [LARGE SCALE GENOMIC DNA]</scope>
</reference>
<dbReference type="GO" id="GO:0004601">
    <property type="term" value="F:peroxidase activity"/>
    <property type="evidence" value="ECO:0007669"/>
    <property type="project" value="TreeGrafter"/>
</dbReference>
<comment type="caution">
    <text evidence="11">The sequence shown here is derived from an EMBL/GenBank/DDBJ whole genome shotgun (WGS) entry which is preliminary data.</text>
</comment>
<evidence type="ECO:0000313" key="11">
    <source>
        <dbReference type="EMBL" id="OFW56134.1"/>
    </source>
</evidence>
<feature type="binding site" evidence="10">
    <location>
        <position position="334"/>
    </location>
    <ligand>
        <name>[Ni-4Fe-4S] cluster</name>
        <dbReference type="ChEBI" id="CHEBI:47739"/>
    </ligand>
</feature>